<sequence>MICRCEQRSSIRTRFMEIHPLPVQQTDESAQILKCVCLPLQGECCCNREKLRKCNALEFCWIEAMRKNFSSVSTTKSLGQLVDKSIGSVVIKLKFGYALWKRVLNFEESICSVARLEAGRLLELLTEGFVMIRSSEKVTSKNALYGILKQAPRAWYDALINLPDFQSFTKAFSDADHAGCIDTRKSTSGGIQFLGDKLVKRDVKENKMHCNVSSAYPPMFGRVYGVICSCLK</sequence>
<reference evidence="1" key="2">
    <citation type="submission" date="2022-01" db="EMBL/GenBank/DDBJ databases">
        <authorList>
            <person name="Yamashiro T."/>
            <person name="Shiraishi A."/>
            <person name="Satake H."/>
            <person name="Nakayama K."/>
        </authorList>
    </citation>
    <scope>NUCLEOTIDE SEQUENCE</scope>
</reference>
<gene>
    <name evidence="1" type="ORF">Tco_1094746</name>
</gene>
<keyword evidence="2" id="KW-1185">Reference proteome</keyword>
<protein>
    <submittedName>
        <fullName evidence="1">Retrovirus-related pol polyprotein from transposon TNT 1-94</fullName>
    </submittedName>
</protein>
<evidence type="ECO:0000313" key="1">
    <source>
        <dbReference type="EMBL" id="GJT99228.1"/>
    </source>
</evidence>
<evidence type="ECO:0000313" key="2">
    <source>
        <dbReference type="Proteomes" id="UP001151760"/>
    </source>
</evidence>
<reference evidence="1" key="1">
    <citation type="journal article" date="2022" name="Int. J. Mol. Sci.">
        <title>Draft Genome of Tanacetum Coccineum: Genomic Comparison of Closely Related Tanacetum-Family Plants.</title>
        <authorList>
            <person name="Yamashiro T."/>
            <person name="Shiraishi A."/>
            <person name="Nakayama K."/>
            <person name="Satake H."/>
        </authorList>
    </citation>
    <scope>NUCLEOTIDE SEQUENCE</scope>
</reference>
<proteinExistence type="predicted"/>
<name>A0ABQ5IGD8_9ASTR</name>
<organism evidence="1 2">
    <name type="scientific">Tanacetum coccineum</name>
    <dbReference type="NCBI Taxonomy" id="301880"/>
    <lineage>
        <taxon>Eukaryota</taxon>
        <taxon>Viridiplantae</taxon>
        <taxon>Streptophyta</taxon>
        <taxon>Embryophyta</taxon>
        <taxon>Tracheophyta</taxon>
        <taxon>Spermatophyta</taxon>
        <taxon>Magnoliopsida</taxon>
        <taxon>eudicotyledons</taxon>
        <taxon>Gunneridae</taxon>
        <taxon>Pentapetalae</taxon>
        <taxon>asterids</taxon>
        <taxon>campanulids</taxon>
        <taxon>Asterales</taxon>
        <taxon>Asteraceae</taxon>
        <taxon>Asteroideae</taxon>
        <taxon>Anthemideae</taxon>
        <taxon>Anthemidinae</taxon>
        <taxon>Tanacetum</taxon>
    </lineage>
</organism>
<dbReference type="EMBL" id="BQNB010020750">
    <property type="protein sequence ID" value="GJT99228.1"/>
    <property type="molecule type" value="Genomic_DNA"/>
</dbReference>
<accession>A0ABQ5IGD8</accession>
<comment type="caution">
    <text evidence="1">The sequence shown here is derived from an EMBL/GenBank/DDBJ whole genome shotgun (WGS) entry which is preliminary data.</text>
</comment>
<dbReference type="Proteomes" id="UP001151760">
    <property type="component" value="Unassembled WGS sequence"/>
</dbReference>